<keyword evidence="8" id="KW-1185">Reference proteome</keyword>
<keyword evidence="5" id="KW-0560">Oxidoreductase</keyword>
<evidence type="ECO:0000313" key="8">
    <source>
        <dbReference type="Proteomes" id="UP000828390"/>
    </source>
</evidence>
<dbReference type="GO" id="GO:0033514">
    <property type="term" value="P:L-lysine catabolic process to acetyl-CoA via L-pipecolate"/>
    <property type="evidence" value="ECO:0007669"/>
    <property type="project" value="TreeGrafter"/>
</dbReference>
<comment type="similarity">
    <text evidence="2">Belongs to the MSOX/MTOX family.</text>
</comment>
<dbReference type="GO" id="GO:0005777">
    <property type="term" value="C:peroxisome"/>
    <property type="evidence" value="ECO:0007669"/>
    <property type="project" value="TreeGrafter"/>
</dbReference>
<protein>
    <recommendedName>
        <fullName evidence="6">FAD dependent oxidoreductase domain-containing protein</fullName>
    </recommendedName>
</protein>
<evidence type="ECO:0000256" key="3">
    <source>
        <dbReference type="ARBA" id="ARBA00022630"/>
    </source>
</evidence>
<evidence type="ECO:0000256" key="5">
    <source>
        <dbReference type="ARBA" id="ARBA00023002"/>
    </source>
</evidence>
<dbReference type="AlphaFoldDB" id="A0A9D3Y5X5"/>
<dbReference type="Pfam" id="PF01266">
    <property type="entry name" value="DAO"/>
    <property type="match status" value="1"/>
</dbReference>
<evidence type="ECO:0000313" key="7">
    <source>
        <dbReference type="EMBL" id="KAH3693176.1"/>
    </source>
</evidence>
<feature type="domain" description="FAD dependent oxidoreductase" evidence="6">
    <location>
        <begin position="3"/>
        <end position="70"/>
    </location>
</feature>
<dbReference type="InterPro" id="IPR045170">
    <property type="entry name" value="MTOX"/>
</dbReference>
<gene>
    <name evidence="7" type="ORF">DPMN_192578</name>
</gene>
<dbReference type="Gene3D" id="3.50.50.60">
    <property type="entry name" value="FAD/NAD(P)-binding domain"/>
    <property type="match status" value="1"/>
</dbReference>
<reference evidence="7" key="1">
    <citation type="journal article" date="2019" name="bioRxiv">
        <title>The Genome of the Zebra Mussel, Dreissena polymorpha: A Resource for Invasive Species Research.</title>
        <authorList>
            <person name="McCartney M.A."/>
            <person name="Auch B."/>
            <person name="Kono T."/>
            <person name="Mallez S."/>
            <person name="Zhang Y."/>
            <person name="Obille A."/>
            <person name="Becker A."/>
            <person name="Abrahante J.E."/>
            <person name="Garbe J."/>
            <person name="Badalamenti J.P."/>
            <person name="Herman A."/>
            <person name="Mangelson H."/>
            <person name="Liachko I."/>
            <person name="Sullivan S."/>
            <person name="Sone E.D."/>
            <person name="Koren S."/>
            <person name="Silverstein K.A.T."/>
            <person name="Beckman K.B."/>
            <person name="Gohl D.M."/>
        </authorList>
    </citation>
    <scope>NUCLEOTIDE SEQUENCE</scope>
    <source>
        <strain evidence="7">Duluth1</strain>
        <tissue evidence="7">Whole animal</tissue>
    </source>
</reference>
<reference evidence="7" key="2">
    <citation type="submission" date="2020-11" db="EMBL/GenBank/DDBJ databases">
        <authorList>
            <person name="McCartney M.A."/>
            <person name="Auch B."/>
            <person name="Kono T."/>
            <person name="Mallez S."/>
            <person name="Becker A."/>
            <person name="Gohl D.M."/>
            <person name="Silverstein K.A.T."/>
            <person name="Koren S."/>
            <person name="Bechman K.B."/>
            <person name="Herman A."/>
            <person name="Abrahante J.E."/>
            <person name="Garbe J."/>
        </authorList>
    </citation>
    <scope>NUCLEOTIDE SEQUENCE</scope>
    <source>
        <strain evidence="7">Duluth1</strain>
        <tissue evidence="7">Whole animal</tissue>
    </source>
</reference>
<evidence type="ECO:0000256" key="4">
    <source>
        <dbReference type="ARBA" id="ARBA00022827"/>
    </source>
</evidence>
<comment type="cofactor">
    <cofactor evidence="1">
        <name>FAD</name>
        <dbReference type="ChEBI" id="CHEBI:57692"/>
    </cofactor>
</comment>
<sequence length="93" mass="10487">MDKIKGIIATHFPTLEREPRVVETCIYTNTPDADFVLDHHPVWKNVVIAAGFSGHGFKLAPVVGKVLSQMATGQKPSYDMTPFRIDRFFKNKL</sequence>
<dbReference type="GO" id="GO:0050660">
    <property type="term" value="F:flavin adenine dinucleotide binding"/>
    <property type="evidence" value="ECO:0007669"/>
    <property type="project" value="InterPro"/>
</dbReference>
<accession>A0A9D3Y5X5</accession>
<dbReference type="EMBL" id="JAIWYP010000017">
    <property type="protein sequence ID" value="KAH3693176.1"/>
    <property type="molecule type" value="Genomic_DNA"/>
</dbReference>
<dbReference type="PANTHER" id="PTHR10961">
    <property type="entry name" value="PEROXISOMAL SARCOSINE OXIDASE"/>
    <property type="match status" value="1"/>
</dbReference>
<dbReference type="GO" id="GO:0050031">
    <property type="term" value="F:L-pipecolate oxidase activity"/>
    <property type="evidence" value="ECO:0007669"/>
    <property type="project" value="TreeGrafter"/>
</dbReference>
<name>A0A9D3Y5X5_DREPO</name>
<dbReference type="InterPro" id="IPR006076">
    <property type="entry name" value="FAD-dep_OxRdtase"/>
</dbReference>
<dbReference type="InterPro" id="IPR036188">
    <property type="entry name" value="FAD/NAD-bd_sf"/>
</dbReference>
<dbReference type="Proteomes" id="UP000828390">
    <property type="component" value="Unassembled WGS sequence"/>
</dbReference>
<evidence type="ECO:0000259" key="6">
    <source>
        <dbReference type="Pfam" id="PF01266"/>
    </source>
</evidence>
<keyword evidence="3" id="KW-0285">Flavoprotein</keyword>
<comment type="caution">
    <text evidence="7">The sequence shown here is derived from an EMBL/GenBank/DDBJ whole genome shotgun (WGS) entry which is preliminary data.</text>
</comment>
<evidence type="ECO:0000256" key="1">
    <source>
        <dbReference type="ARBA" id="ARBA00001974"/>
    </source>
</evidence>
<keyword evidence="4" id="KW-0274">FAD</keyword>
<evidence type="ECO:0000256" key="2">
    <source>
        <dbReference type="ARBA" id="ARBA00010989"/>
    </source>
</evidence>
<proteinExistence type="inferred from homology"/>
<dbReference type="GO" id="GO:0008115">
    <property type="term" value="F:sarcosine oxidase activity"/>
    <property type="evidence" value="ECO:0007669"/>
    <property type="project" value="TreeGrafter"/>
</dbReference>
<organism evidence="7 8">
    <name type="scientific">Dreissena polymorpha</name>
    <name type="common">Zebra mussel</name>
    <name type="synonym">Mytilus polymorpha</name>
    <dbReference type="NCBI Taxonomy" id="45954"/>
    <lineage>
        <taxon>Eukaryota</taxon>
        <taxon>Metazoa</taxon>
        <taxon>Spiralia</taxon>
        <taxon>Lophotrochozoa</taxon>
        <taxon>Mollusca</taxon>
        <taxon>Bivalvia</taxon>
        <taxon>Autobranchia</taxon>
        <taxon>Heteroconchia</taxon>
        <taxon>Euheterodonta</taxon>
        <taxon>Imparidentia</taxon>
        <taxon>Neoheterodontei</taxon>
        <taxon>Myida</taxon>
        <taxon>Dreissenoidea</taxon>
        <taxon>Dreissenidae</taxon>
        <taxon>Dreissena</taxon>
    </lineage>
</organism>
<dbReference type="SUPFAM" id="SSF51905">
    <property type="entry name" value="FAD/NAD(P)-binding domain"/>
    <property type="match status" value="1"/>
</dbReference>
<dbReference type="PANTHER" id="PTHR10961:SF46">
    <property type="entry name" value="PEROXISOMAL SARCOSINE OXIDASE"/>
    <property type="match status" value="1"/>
</dbReference>